<proteinExistence type="predicted"/>
<keyword evidence="1" id="KW-0472">Membrane</keyword>
<protein>
    <submittedName>
        <fullName evidence="2">Uncharacterized protein</fullName>
    </submittedName>
</protein>
<accession>A0ABZ0Z4I7</accession>
<feature type="transmembrane region" description="Helical" evidence="1">
    <location>
        <begin position="12"/>
        <end position="34"/>
    </location>
</feature>
<evidence type="ECO:0000313" key="3">
    <source>
        <dbReference type="Proteomes" id="UP001349343"/>
    </source>
</evidence>
<dbReference type="EMBL" id="OR769222">
    <property type="protein sequence ID" value="WQJ52980.1"/>
    <property type="molecule type" value="Genomic_DNA"/>
</dbReference>
<name>A0ABZ0Z4I7_9CAUD</name>
<keyword evidence="1" id="KW-1133">Transmembrane helix</keyword>
<evidence type="ECO:0000256" key="1">
    <source>
        <dbReference type="SAM" id="Phobius"/>
    </source>
</evidence>
<sequence>MKNNTTPACYNSFSCIGAILIIMFVLGSIIWDILFIKPAMRQSIDEIRIEVKDIHEKIDTKLTADSISFMQAYKMMNSNTVEK</sequence>
<dbReference type="Proteomes" id="UP001349343">
    <property type="component" value="Segment"/>
</dbReference>
<keyword evidence="3" id="KW-1185">Reference proteome</keyword>
<reference evidence="2 3" key="1">
    <citation type="submission" date="2023-11" db="EMBL/GenBank/DDBJ databases">
        <authorList>
            <person name="Cook R."/>
            <person name="Crisci M."/>
            <person name="Pye H."/>
            <person name="Adriaenssens E."/>
            <person name="Santini J."/>
        </authorList>
    </citation>
    <scope>NUCLEOTIDE SEQUENCE [LARGE SCALE GENOMIC DNA]</scope>
    <source>
        <strain evidence="2">Lak_Megaphage_RVC_JS4_GC31</strain>
    </source>
</reference>
<keyword evidence="1" id="KW-0812">Transmembrane</keyword>
<organism evidence="2 3">
    <name type="scientific">phage Lak_Megaphage_RVC_JS4_GC31</name>
    <dbReference type="NCBI Taxonomy" id="3109228"/>
    <lineage>
        <taxon>Viruses</taxon>
        <taxon>Duplodnaviria</taxon>
        <taxon>Heunggongvirae</taxon>
        <taxon>Uroviricota</taxon>
        <taxon>Caudoviricetes</taxon>
        <taxon>Caudoviricetes code 15 clade</taxon>
    </lineage>
</organism>
<evidence type="ECO:0000313" key="2">
    <source>
        <dbReference type="EMBL" id="WQJ52980.1"/>
    </source>
</evidence>